<feature type="domain" description="WW" evidence="2">
    <location>
        <begin position="390"/>
        <end position="424"/>
    </location>
</feature>
<name>A0A835A4A1_TETSI</name>
<dbReference type="PROSITE" id="PS01159">
    <property type="entry name" value="WW_DOMAIN_1"/>
    <property type="match status" value="2"/>
</dbReference>
<feature type="region of interest" description="Disordered" evidence="1">
    <location>
        <begin position="286"/>
        <end position="362"/>
    </location>
</feature>
<feature type="region of interest" description="Disordered" evidence="1">
    <location>
        <begin position="1130"/>
        <end position="1149"/>
    </location>
</feature>
<organism evidence="3 4">
    <name type="scientific">Tetracentron sinense</name>
    <name type="common">Spur-leaf</name>
    <dbReference type="NCBI Taxonomy" id="13715"/>
    <lineage>
        <taxon>Eukaryota</taxon>
        <taxon>Viridiplantae</taxon>
        <taxon>Streptophyta</taxon>
        <taxon>Embryophyta</taxon>
        <taxon>Tracheophyta</taxon>
        <taxon>Spermatophyta</taxon>
        <taxon>Magnoliopsida</taxon>
        <taxon>Trochodendrales</taxon>
        <taxon>Trochodendraceae</taxon>
        <taxon>Tetracentron</taxon>
    </lineage>
</organism>
<protein>
    <recommendedName>
        <fullName evidence="2">WW domain-containing protein</fullName>
    </recommendedName>
</protein>
<dbReference type="CDD" id="cd00201">
    <property type="entry name" value="WW"/>
    <property type="match status" value="2"/>
</dbReference>
<dbReference type="Gene3D" id="2.20.70.10">
    <property type="match status" value="2"/>
</dbReference>
<dbReference type="PROSITE" id="PS50020">
    <property type="entry name" value="WW_DOMAIN_2"/>
    <property type="match status" value="2"/>
</dbReference>
<dbReference type="SUPFAM" id="SSF51045">
    <property type="entry name" value="WW domain"/>
    <property type="match status" value="2"/>
</dbReference>
<accession>A0A835A4A1</accession>
<dbReference type="PANTHER" id="PTHR47852:SF2">
    <property type="entry name" value="WW DOMAIN-CONTAINING PROTEIN"/>
    <property type="match status" value="1"/>
</dbReference>
<feature type="compositionally biased region" description="Polar residues" evidence="1">
    <location>
        <begin position="261"/>
        <end position="271"/>
    </location>
</feature>
<reference evidence="3 4" key="1">
    <citation type="submission" date="2020-04" db="EMBL/GenBank/DDBJ databases">
        <title>Plant Genome Project.</title>
        <authorList>
            <person name="Zhang R.-G."/>
        </authorList>
    </citation>
    <scope>NUCLEOTIDE SEQUENCE [LARGE SCALE GENOMIC DNA]</scope>
    <source>
        <strain evidence="3">YNK0</strain>
        <tissue evidence="3">Leaf</tissue>
    </source>
</reference>
<sequence>MKVAAKVIFLFRDVDGFGPAISDGLQPNPNSPFKRIETSFDLSLEKYGIKDRKASGDIVHFVDDQGLYQVSVLLLQNYEIPVVVCAVNEVLASITRENSSTVPTLILPFFAAASKLKWEIKNSAMTGHKVTLYGSQIGPATDVTKAMVVRTQKPPPSLQIHYEPLACLLQLVHILKLPSFLLIGPCNQCQSQRTTDEELEVFDLRFSMGKRKERRLAALSAAGRRVKLDLFAEPSGELGGSSVHDEVGGDLDQNHLAGVPNSPSSSGQCQENPLLLLGQYSDDELIGEADKSPGHAIVEDPSIDLDGQVKGPAGTECGDSEGNTGKDLATQQVEQQDDMESDSTPPDAAKNLDGNDSRESDATASGYLCNEVDTTEPISILGTSGIQVIGDVTSGWKMVMHEESNRYYYWNTETGETSWEVPDVLAQGTELTSEKIVPPVGSYVSAPNLDGELDDGSKGACSIPEINENYEVGLHLEKLNEEYKGESPDVQNMEPNVNPTELKDNYDTVSAFYQEASSLQDYLSSRQSSNALSGTRGSTNADLANEDHEAGISLSSHLVEYGESLLERLKALKGSEGHSQGYDWMLKYILEVEIRISDFKSLLAYGSSLLPFWVHSERQLKRLEGAIEDQMNGVESEHISSLKENTTSLQSTGEESVVDRKDKLVLSDLENPHASSPNVDILTKVQKDLHNGSTNNDVVDVKCAFSSGSPTAHLGSGAEGNIEEINEAAIPTEPNPGFHAGEDIDMDMDVDMEVDDAIPANTISGDASSAKYFAPPVQLFQPNLLSVECHSLALEEEFSVPPPPGEEWIPPPPPDNEPVPPPPPDELPAPSHPPPPPYSETEQPLPYTEQYSLAYPGSNFEYYGHTITELPSANYYPHSEGCHTVDPQQPLYYEMVPNTYPDAAPVIVNPVEPVVYYDLPNGTVPAGPIISSLESSGFHIESGPVSYHDATVSDKMRSVEVLAESVCSSLPSMKVEFDVSAVGGATETTTVQVPPNLATVQDIATISVNESAPVPSTTSVAAAAEPSTAAAKAQSKVLRSKKRTVAVAPTMRSNKKVSSLVDKWKAAKEELHEDEEDEPENVYEMLEKKRQREIEEWRAQQIASGEAKYNANFQPLGGDWRERVKRKRAKSISQAVQTPQEVSVNEKQQPDLIELSRDLPSGWQAYWDESSKEVYYGNVVTSETTWTRPTK</sequence>
<evidence type="ECO:0000313" key="3">
    <source>
        <dbReference type="EMBL" id="KAF8414291.1"/>
    </source>
</evidence>
<dbReference type="SMART" id="SM00456">
    <property type="entry name" value="WW"/>
    <property type="match status" value="2"/>
</dbReference>
<evidence type="ECO:0000313" key="4">
    <source>
        <dbReference type="Proteomes" id="UP000655225"/>
    </source>
</evidence>
<feature type="compositionally biased region" description="Pro residues" evidence="1">
    <location>
        <begin position="800"/>
        <end position="838"/>
    </location>
</feature>
<gene>
    <name evidence="3" type="ORF">HHK36_002293</name>
</gene>
<dbReference type="Pfam" id="PF25428">
    <property type="entry name" value="DUF7894"/>
    <property type="match status" value="1"/>
</dbReference>
<dbReference type="InterPro" id="IPR036020">
    <property type="entry name" value="WW_dom_sf"/>
</dbReference>
<dbReference type="Proteomes" id="UP000655225">
    <property type="component" value="Unassembled WGS sequence"/>
</dbReference>
<feature type="region of interest" description="Disordered" evidence="1">
    <location>
        <begin position="797"/>
        <end position="844"/>
    </location>
</feature>
<evidence type="ECO:0000256" key="1">
    <source>
        <dbReference type="SAM" id="MobiDB-lite"/>
    </source>
</evidence>
<feature type="domain" description="WW" evidence="2">
    <location>
        <begin position="1157"/>
        <end position="1191"/>
    </location>
</feature>
<dbReference type="Pfam" id="PF00397">
    <property type="entry name" value="WW"/>
    <property type="match status" value="2"/>
</dbReference>
<comment type="caution">
    <text evidence="3">The sequence shown here is derived from an EMBL/GenBank/DDBJ whole genome shotgun (WGS) entry which is preliminary data.</text>
</comment>
<evidence type="ECO:0000259" key="2">
    <source>
        <dbReference type="PROSITE" id="PS50020"/>
    </source>
</evidence>
<dbReference type="AlphaFoldDB" id="A0A835A4A1"/>
<dbReference type="OrthoDB" id="2367685at2759"/>
<feature type="region of interest" description="Disordered" evidence="1">
    <location>
        <begin position="235"/>
        <end position="271"/>
    </location>
</feature>
<dbReference type="EMBL" id="JABCRI010000001">
    <property type="protein sequence ID" value="KAF8414291.1"/>
    <property type="molecule type" value="Genomic_DNA"/>
</dbReference>
<dbReference type="InterPro" id="IPR057216">
    <property type="entry name" value="DUF7894"/>
</dbReference>
<proteinExistence type="predicted"/>
<feature type="compositionally biased region" description="Polar residues" evidence="1">
    <location>
        <begin position="1131"/>
        <end position="1147"/>
    </location>
</feature>
<dbReference type="InterPro" id="IPR001202">
    <property type="entry name" value="WW_dom"/>
</dbReference>
<dbReference type="OMA" id="CHETSND"/>
<dbReference type="PANTHER" id="PTHR47852">
    <property type="entry name" value="OS06G0298400 PROTEIN"/>
    <property type="match status" value="1"/>
</dbReference>
<keyword evidence="4" id="KW-1185">Reference proteome</keyword>